<dbReference type="RefSeq" id="WP_165244444.1">
    <property type="nucleotide sequence ID" value="NZ_JAAKZV010000300.1"/>
</dbReference>
<name>A0A6G4UBT4_9ACTN</name>
<feature type="transmembrane region" description="Helical" evidence="1">
    <location>
        <begin position="34"/>
        <end position="51"/>
    </location>
</feature>
<keyword evidence="1" id="KW-0812">Transmembrane</keyword>
<keyword evidence="3" id="KW-1185">Reference proteome</keyword>
<keyword evidence="1" id="KW-0472">Membrane</keyword>
<comment type="caution">
    <text evidence="2">The sequence shown here is derived from an EMBL/GenBank/DDBJ whole genome shotgun (WGS) entry which is preliminary data.</text>
</comment>
<feature type="transmembrane region" description="Helical" evidence="1">
    <location>
        <begin position="87"/>
        <end position="111"/>
    </location>
</feature>
<evidence type="ECO:0008006" key="4">
    <source>
        <dbReference type="Google" id="ProtNLM"/>
    </source>
</evidence>
<protein>
    <recommendedName>
        <fullName evidence="4">Integral membrane protein</fullName>
    </recommendedName>
</protein>
<gene>
    <name evidence="2" type="ORF">G5C51_36990</name>
</gene>
<reference evidence="2 3" key="1">
    <citation type="submission" date="2020-02" db="EMBL/GenBank/DDBJ databases">
        <title>Whole-genome analyses of novel actinobacteria.</title>
        <authorList>
            <person name="Sahin N."/>
        </authorList>
    </citation>
    <scope>NUCLEOTIDE SEQUENCE [LARGE SCALE GENOMIC DNA]</scope>
    <source>
        <strain evidence="2 3">A7024</strain>
    </source>
</reference>
<proteinExistence type="predicted"/>
<evidence type="ECO:0000256" key="1">
    <source>
        <dbReference type="SAM" id="Phobius"/>
    </source>
</evidence>
<organism evidence="2 3">
    <name type="scientific">Streptomyces coryli</name>
    <dbReference type="NCBI Taxonomy" id="1128680"/>
    <lineage>
        <taxon>Bacteria</taxon>
        <taxon>Bacillati</taxon>
        <taxon>Actinomycetota</taxon>
        <taxon>Actinomycetes</taxon>
        <taxon>Kitasatosporales</taxon>
        <taxon>Streptomycetaceae</taxon>
        <taxon>Streptomyces</taxon>
    </lineage>
</organism>
<evidence type="ECO:0000313" key="3">
    <source>
        <dbReference type="Proteomes" id="UP000481583"/>
    </source>
</evidence>
<dbReference type="EMBL" id="JAAKZV010000300">
    <property type="protein sequence ID" value="NGN69472.1"/>
    <property type="molecule type" value="Genomic_DNA"/>
</dbReference>
<dbReference type="Proteomes" id="UP000481583">
    <property type="component" value="Unassembled WGS sequence"/>
</dbReference>
<feature type="transmembrane region" description="Helical" evidence="1">
    <location>
        <begin position="9"/>
        <end position="28"/>
    </location>
</feature>
<accession>A0A6G4UBT4</accession>
<feature type="transmembrane region" description="Helical" evidence="1">
    <location>
        <begin position="58"/>
        <end position="75"/>
    </location>
</feature>
<sequence length="124" mass="12495">MTSMTNPRPYATVALLIAAAGIPIQIAGGADYPTVPPGLFILLAAAGLYAVRTRWAPVVAFAATVMIAIGGIVAPELREQLAAPSDAAVFAGSALQTAALLAGLAYGAAAVRQSLRGRERAAAH</sequence>
<keyword evidence="1" id="KW-1133">Transmembrane helix</keyword>
<evidence type="ECO:0000313" key="2">
    <source>
        <dbReference type="EMBL" id="NGN69472.1"/>
    </source>
</evidence>
<dbReference type="AlphaFoldDB" id="A0A6G4UBT4"/>